<evidence type="ECO:0000256" key="2">
    <source>
        <dbReference type="ARBA" id="ARBA00022730"/>
    </source>
</evidence>
<dbReference type="InterPro" id="IPR035566">
    <property type="entry name" value="Ribosomal_protein_bL20_C"/>
</dbReference>
<dbReference type="EMBL" id="CP042910">
    <property type="protein sequence ID" value="QEG15452.1"/>
    <property type="molecule type" value="Genomic_DNA"/>
</dbReference>
<dbReference type="GO" id="GO:1990904">
    <property type="term" value="C:ribonucleoprotein complex"/>
    <property type="evidence" value="ECO:0007669"/>
    <property type="project" value="UniProtKB-KW"/>
</dbReference>
<comment type="function">
    <text evidence="7 8">Binds directly to 23S ribosomal RNA and is necessary for the in vitro assembly process of the 50S ribosomal subunit. It is not involved in the protein synthesizing functions of that subunit.</text>
</comment>
<dbReference type="CDD" id="cd07026">
    <property type="entry name" value="Ribosomal_L20"/>
    <property type="match status" value="1"/>
</dbReference>
<name>A0A3D3QYY4_9PLAN</name>
<dbReference type="PRINTS" id="PR00062">
    <property type="entry name" value="RIBOSOMALL20"/>
</dbReference>
<dbReference type="NCBIfam" id="TIGR01032">
    <property type="entry name" value="rplT_bact"/>
    <property type="match status" value="1"/>
</dbReference>
<evidence type="ECO:0000256" key="1">
    <source>
        <dbReference type="ARBA" id="ARBA00007698"/>
    </source>
</evidence>
<evidence type="ECO:0000256" key="5">
    <source>
        <dbReference type="ARBA" id="ARBA00023274"/>
    </source>
</evidence>
<dbReference type="AlphaFoldDB" id="A0A3D3QYY4"/>
<dbReference type="GO" id="GO:0000027">
    <property type="term" value="P:ribosomal large subunit assembly"/>
    <property type="evidence" value="ECO:0007669"/>
    <property type="project" value="UniProtKB-UniRule"/>
</dbReference>
<keyword evidence="2 7" id="KW-0699">rRNA-binding</keyword>
<evidence type="ECO:0000256" key="6">
    <source>
        <dbReference type="ARBA" id="ARBA00035172"/>
    </source>
</evidence>
<dbReference type="SUPFAM" id="SSF74731">
    <property type="entry name" value="Ribosomal protein L20"/>
    <property type="match status" value="1"/>
</dbReference>
<evidence type="ECO:0000313" key="9">
    <source>
        <dbReference type="EMBL" id="HCO21803.1"/>
    </source>
</evidence>
<dbReference type="Pfam" id="PF00453">
    <property type="entry name" value="Ribosomal_L20"/>
    <property type="match status" value="1"/>
</dbReference>
<evidence type="ECO:0000313" key="12">
    <source>
        <dbReference type="Proteomes" id="UP000322887"/>
    </source>
</evidence>
<gene>
    <name evidence="7 10" type="primary">rplT</name>
    <name evidence="9" type="ORF">DIT97_01560</name>
    <name evidence="10" type="ORF">GmarT_12920</name>
</gene>
<dbReference type="EMBL" id="DQAY01000011">
    <property type="protein sequence ID" value="HCO21803.1"/>
    <property type="molecule type" value="Genomic_DNA"/>
</dbReference>
<comment type="similarity">
    <text evidence="1 7 8">Belongs to the bacterial ribosomal protein bL20 family.</text>
</comment>
<keyword evidence="12" id="KW-1185">Reference proteome</keyword>
<accession>A0A3D3QYY4</accession>
<organism evidence="9 11">
    <name type="scientific">Gimesia maris</name>
    <dbReference type="NCBI Taxonomy" id="122"/>
    <lineage>
        <taxon>Bacteria</taxon>
        <taxon>Pseudomonadati</taxon>
        <taxon>Planctomycetota</taxon>
        <taxon>Planctomycetia</taxon>
        <taxon>Planctomycetales</taxon>
        <taxon>Planctomycetaceae</taxon>
        <taxon>Gimesia</taxon>
    </lineage>
</organism>
<dbReference type="Gene3D" id="6.10.160.10">
    <property type="match status" value="1"/>
</dbReference>
<dbReference type="HAMAP" id="MF_00382">
    <property type="entry name" value="Ribosomal_bL20"/>
    <property type="match status" value="1"/>
</dbReference>
<evidence type="ECO:0000256" key="7">
    <source>
        <dbReference type="HAMAP-Rule" id="MF_00382"/>
    </source>
</evidence>
<dbReference type="GO" id="GO:0006412">
    <property type="term" value="P:translation"/>
    <property type="evidence" value="ECO:0007669"/>
    <property type="project" value="InterPro"/>
</dbReference>
<keyword evidence="3 7" id="KW-0694">RNA-binding</keyword>
<evidence type="ECO:0000313" key="10">
    <source>
        <dbReference type="EMBL" id="QEG15452.1"/>
    </source>
</evidence>
<dbReference type="FunFam" id="1.10.1900.20:FF:000001">
    <property type="entry name" value="50S ribosomal protein L20"/>
    <property type="match status" value="1"/>
</dbReference>
<keyword evidence="4 7" id="KW-0689">Ribosomal protein</keyword>
<proteinExistence type="inferred from homology"/>
<dbReference type="GO" id="GO:0005840">
    <property type="term" value="C:ribosome"/>
    <property type="evidence" value="ECO:0007669"/>
    <property type="project" value="UniProtKB-KW"/>
</dbReference>
<dbReference type="InterPro" id="IPR005813">
    <property type="entry name" value="Ribosomal_bL20"/>
</dbReference>
<keyword evidence="5 7" id="KW-0687">Ribonucleoprotein</keyword>
<evidence type="ECO:0000256" key="4">
    <source>
        <dbReference type="ARBA" id="ARBA00022980"/>
    </source>
</evidence>
<dbReference type="RefSeq" id="WP_002649502.1">
    <property type="nucleotide sequence ID" value="NZ_CAXAST010000003.1"/>
</dbReference>
<dbReference type="GO" id="GO:0003735">
    <property type="term" value="F:structural constituent of ribosome"/>
    <property type="evidence" value="ECO:0007669"/>
    <property type="project" value="InterPro"/>
</dbReference>
<dbReference type="Gene3D" id="1.10.1900.20">
    <property type="entry name" value="Ribosomal protein L20"/>
    <property type="match status" value="1"/>
</dbReference>
<dbReference type="GO" id="GO:0019843">
    <property type="term" value="F:rRNA binding"/>
    <property type="evidence" value="ECO:0007669"/>
    <property type="project" value="UniProtKB-UniRule"/>
</dbReference>
<evidence type="ECO:0000256" key="3">
    <source>
        <dbReference type="ARBA" id="ARBA00022884"/>
    </source>
</evidence>
<reference evidence="9 11" key="1">
    <citation type="journal article" date="2018" name="Nat. Biotechnol.">
        <title>A standardized bacterial taxonomy based on genome phylogeny substantially revises the tree of life.</title>
        <authorList>
            <person name="Parks D.H."/>
            <person name="Chuvochina M."/>
            <person name="Waite D.W."/>
            <person name="Rinke C."/>
            <person name="Skarshewski A."/>
            <person name="Chaumeil P.A."/>
            <person name="Hugenholtz P."/>
        </authorList>
    </citation>
    <scope>NUCLEOTIDE SEQUENCE [LARGE SCALE GENOMIC DNA]</scope>
    <source>
        <strain evidence="9">UBA9375</strain>
    </source>
</reference>
<dbReference type="Proteomes" id="UP000322887">
    <property type="component" value="Chromosome"/>
</dbReference>
<evidence type="ECO:0000313" key="11">
    <source>
        <dbReference type="Proteomes" id="UP000263642"/>
    </source>
</evidence>
<sequence length="118" mass="13568">MRVRKGAARRRAKKRLFKEARGNVGGRSKLLRTVKETLIRSRVYAYRDRRVRKREFRALWVTRITAACRARGTNYSQFINGLTKAGITLNRKSLSELAIYQPQIFDEIVKASQAALAA</sequence>
<dbReference type="Proteomes" id="UP000263642">
    <property type="component" value="Unassembled WGS sequence"/>
</dbReference>
<reference evidence="10 12" key="2">
    <citation type="submission" date="2019-08" db="EMBL/GenBank/DDBJ databases">
        <title>Deep-cultivation of Planctomycetes and their phenomic and genomic characterization uncovers novel biology.</title>
        <authorList>
            <person name="Wiegand S."/>
            <person name="Jogler M."/>
            <person name="Boedeker C."/>
            <person name="Pinto D."/>
            <person name="Vollmers J."/>
            <person name="Rivas-Marin E."/>
            <person name="Kohn T."/>
            <person name="Peeters S.H."/>
            <person name="Heuer A."/>
            <person name="Rast P."/>
            <person name="Oberbeckmann S."/>
            <person name="Bunk B."/>
            <person name="Jeske O."/>
            <person name="Meyerdierks A."/>
            <person name="Storesund J.E."/>
            <person name="Kallscheuer N."/>
            <person name="Luecker S."/>
            <person name="Lage O.M."/>
            <person name="Pohl T."/>
            <person name="Merkel B.J."/>
            <person name="Hornburger P."/>
            <person name="Mueller R.-W."/>
            <person name="Bruemmer F."/>
            <person name="Labrenz M."/>
            <person name="Spormann A.M."/>
            <person name="Op den Camp H."/>
            <person name="Overmann J."/>
            <person name="Amann R."/>
            <person name="Jetten M.S.M."/>
            <person name="Mascher T."/>
            <person name="Medema M.H."/>
            <person name="Devos D.P."/>
            <person name="Kaster A.-K."/>
            <person name="Ovreas L."/>
            <person name="Rohde M."/>
            <person name="Galperin M.Y."/>
            <person name="Jogler C."/>
        </authorList>
    </citation>
    <scope>NUCLEOTIDE SEQUENCE [LARGE SCALE GENOMIC DNA]</scope>
    <source>
        <strain evidence="10 12">DSM 8797</strain>
    </source>
</reference>
<dbReference type="PANTHER" id="PTHR10986">
    <property type="entry name" value="39S RIBOSOMAL PROTEIN L20"/>
    <property type="match status" value="1"/>
</dbReference>
<evidence type="ECO:0000256" key="8">
    <source>
        <dbReference type="RuleBase" id="RU000560"/>
    </source>
</evidence>
<accession>A0A517X7R1</accession>
<protein>
    <recommendedName>
        <fullName evidence="6 7">Large ribosomal subunit protein bL20</fullName>
    </recommendedName>
</protein>
<dbReference type="GeneID" id="98645934"/>